<dbReference type="Proteomes" id="UP000461880">
    <property type="component" value="Unassembled WGS sequence"/>
</dbReference>
<gene>
    <name evidence="1" type="ORF">FYJ51_08730</name>
</gene>
<dbReference type="RefSeq" id="WP_154505044.1">
    <property type="nucleotide sequence ID" value="NZ_JAQXPC010000008.1"/>
</dbReference>
<sequence>MKKEELIPYLQSFVTLVTEDGSRHSGYISNPEEVKNASDDSFSVALLNGFFSQNIRASEIAAVEIPSRQETVSIPVVDLKKGYETEALLKPEDFRNYHGPIDQELTDLYLEYIERFHKRPDERADLDFDLMNLDEFKDCIRKCLKQNEPVNVVMNSFMQAFYRAFHKE</sequence>
<evidence type="ECO:0000313" key="1">
    <source>
        <dbReference type="EMBL" id="MSS58990.1"/>
    </source>
</evidence>
<reference evidence="1 2" key="1">
    <citation type="submission" date="2019-08" db="EMBL/GenBank/DDBJ databases">
        <title>In-depth cultivation of the pig gut microbiome towards novel bacterial diversity and tailored functional studies.</title>
        <authorList>
            <person name="Wylensek D."/>
            <person name="Hitch T.C.A."/>
            <person name="Clavel T."/>
        </authorList>
    </citation>
    <scope>NUCLEOTIDE SEQUENCE [LARGE SCALE GENOMIC DNA]</scope>
    <source>
        <strain evidence="1 2">Oil+RF-744-GAM-WT-6</strain>
    </source>
</reference>
<proteinExistence type="predicted"/>
<comment type="caution">
    <text evidence="1">The sequence shown here is derived from an EMBL/GenBank/DDBJ whole genome shotgun (WGS) entry which is preliminary data.</text>
</comment>
<protein>
    <submittedName>
        <fullName evidence="1">Uncharacterized protein</fullName>
    </submittedName>
</protein>
<dbReference type="EMBL" id="VUMN01000021">
    <property type="protein sequence ID" value="MSS58990.1"/>
    <property type="molecule type" value="Genomic_DNA"/>
</dbReference>
<keyword evidence="2" id="KW-1185">Reference proteome</keyword>
<dbReference type="AlphaFoldDB" id="A0A7X2NT05"/>
<accession>A0A7X2NT05</accession>
<name>A0A7X2NT05_9FIRM</name>
<organism evidence="1 2">
    <name type="scientific">Stecheria intestinalis</name>
    <dbReference type="NCBI Taxonomy" id="2606630"/>
    <lineage>
        <taxon>Bacteria</taxon>
        <taxon>Bacillati</taxon>
        <taxon>Bacillota</taxon>
        <taxon>Erysipelotrichia</taxon>
        <taxon>Erysipelotrichales</taxon>
        <taxon>Erysipelotrichaceae</taxon>
        <taxon>Stecheria</taxon>
    </lineage>
</organism>
<evidence type="ECO:0000313" key="2">
    <source>
        <dbReference type="Proteomes" id="UP000461880"/>
    </source>
</evidence>